<evidence type="ECO:0000313" key="5">
    <source>
        <dbReference type="Proteomes" id="UP000009375"/>
    </source>
</evidence>
<name>D2EEB4_PARA4</name>
<evidence type="ECO:0000256" key="1">
    <source>
        <dbReference type="ARBA" id="ARBA00022741"/>
    </source>
</evidence>
<dbReference type="InterPro" id="IPR014774">
    <property type="entry name" value="KaiC-like_dom"/>
</dbReference>
<dbReference type="PANTHER" id="PTHR43637">
    <property type="entry name" value="UPF0273 PROTEIN TM_0370"/>
    <property type="match status" value="1"/>
</dbReference>
<evidence type="ECO:0000259" key="3">
    <source>
        <dbReference type="PROSITE" id="PS51146"/>
    </source>
</evidence>
<dbReference type="Pfam" id="PF06745">
    <property type="entry name" value="ATPase"/>
    <property type="match status" value="1"/>
</dbReference>
<dbReference type="Proteomes" id="UP000009375">
    <property type="component" value="Unassembled WGS sequence"/>
</dbReference>
<dbReference type="GO" id="GO:0005524">
    <property type="term" value="F:ATP binding"/>
    <property type="evidence" value="ECO:0007669"/>
    <property type="project" value="UniProtKB-KW"/>
</dbReference>
<evidence type="ECO:0000256" key="2">
    <source>
        <dbReference type="ARBA" id="ARBA00022840"/>
    </source>
</evidence>
<reference evidence="4 5" key="1">
    <citation type="journal article" date="2010" name="Proc. Natl. Acad. Sci. U.S.A.">
        <title>Enigmatic, ultrasmall, uncultivated Archaea.</title>
        <authorList>
            <person name="Baker B.J."/>
            <person name="Comolli L.R."/>
            <person name="Dick G.J."/>
            <person name="Hauser L.J."/>
            <person name="Hyatt D."/>
            <person name="Dill B.D."/>
            <person name="Land M.L."/>
            <person name="Verberkmoes N.C."/>
            <person name="Hettich R.L."/>
            <person name="Banfield J.F."/>
        </authorList>
    </citation>
    <scope>NUCLEOTIDE SEQUENCE [LARGE SCALE GENOMIC DNA]</scope>
</reference>
<dbReference type="InterPro" id="IPR027417">
    <property type="entry name" value="P-loop_NTPase"/>
</dbReference>
<dbReference type="EMBL" id="GG730039">
    <property type="protein sequence ID" value="EEZ93293.1"/>
    <property type="molecule type" value="Genomic_DNA"/>
</dbReference>
<gene>
    <name evidence="4" type="ORF">BJBARM4_0049</name>
</gene>
<feature type="domain" description="KaiC" evidence="3">
    <location>
        <begin position="3"/>
        <end position="231"/>
    </location>
</feature>
<protein>
    <recommendedName>
        <fullName evidence="3">KaiC domain-containing protein</fullName>
    </recommendedName>
</protein>
<dbReference type="Gene3D" id="3.40.50.300">
    <property type="entry name" value="P-loop containing nucleotide triphosphate hydrolases"/>
    <property type="match status" value="1"/>
</dbReference>
<dbReference type="SUPFAM" id="SSF52540">
    <property type="entry name" value="P-loop containing nucleoside triphosphate hydrolases"/>
    <property type="match status" value="1"/>
</dbReference>
<dbReference type="AlphaFoldDB" id="D2EEB4"/>
<accession>D2EEB4</accession>
<dbReference type="InterPro" id="IPR010624">
    <property type="entry name" value="KaiC_dom"/>
</dbReference>
<dbReference type="CDD" id="cd01124">
    <property type="entry name" value="KaiC-like"/>
    <property type="match status" value="1"/>
</dbReference>
<keyword evidence="2" id="KW-0067">ATP-binding</keyword>
<organism evidence="4 5">
    <name type="scientific">Candidatus Parvarchaeum acidiphilum ARMAN-4</name>
    <dbReference type="NCBI Taxonomy" id="662760"/>
    <lineage>
        <taxon>Archaea</taxon>
        <taxon>Candidatus Parvarchaeota</taxon>
        <taxon>Candidatus Parvarchaeum</taxon>
    </lineage>
</organism>
<sequence length="231" mass="26532">MVERVKSGVIGFDAIANGGFVKNSLIAIYGSPGAGKSIFCTEFLREGLKNNEKVFYISMEQDIDSFLEQCDSFGFSEFKENLNSNFVFSRMTGHDFKNFLSIELPKILETRKEKHARIVIDPLTPFLWEIKDPTLQRNILTDTFKMLREFGTTLITIERYGDINRMELSEDIAIPIYLSDMVIILSMIYNQNFYQNTISIVKMRFSSHSTGMHPFDIGNNGINIFQDQPVF</sequence>
<proteinExistence type="predicted"/>
<dbReference type="PANTHER" id="PTHR43637:SF1">
    <property type="entry name" value="UPF0273 PROTEIN TM_0370"/>
    <property type="match status" value="1"/>
</dbReference>
<keyword evidence="1" id="KW-0547">Nucleotide-binding</keyword>
<evidence type="ECO:0000313" key="4">
    <source>
        <dbReference type="EMBL" id="EEZ93293.1"/>
    </source>
</evidence>
<dbReference type="PROSITE" id="PS51146">
    <property type="entry name" value="KAIC"/>
    <property type="match status" value="1"/>
</dbReference>